<reference evidence="2 3" key="1">
    <citation type="submission" date="2016-04" db="EMBL/GenBank/DDBJ databases">
        <title>A degradative enzymes factory behind the ericoid mycorrhizal symbiosis.</title>
        <authorList>
            <consortium name="DOE Joint Genome Institute"/>
            <person name="Martino E."/>
            <person name="Morin E."/>
            <person name="Grelet G."/>
            <person name="Kuo A."/>
            <person name="Kohler A."/>
            <person name="Daghino S."/>
            <person name="Barry K."/>
            <person name="Choi C."/>
            <person name="Cichocki N."/>
            <person name="Clum A."/>
            <person name="Copeland A."/>
            <person name="Hainaut M."/>
            <person name="Haridas S."/>
            <person name="Labutti K."/>
            <person name="Lindquist E."/>
            <person name="Lipzen A."/>
            <person name="Khouja H.-R."/>
            <person name="Murat C."/>
            <person name="Ohm R."/>
            <person name="Olson A."/>
            <person name="Spatafora J."/>
            <person name="Veneault-Fourrey C."/>
            <person name="Henrissat B."/>
            <person name="Grigoriev I."/>
            <person name="Martin F."/>
            <person name="Perotto S."/>
        </authorList>
    </citation>
    <scope>NUCLEOTIDE SEQUENCE [LARGE SCALE GENOMIC DNA]</scope>
    <source>
        <strain evidence="2 3">E</strain>
    </source>
</reference>
<organism evidence="2 3">
    <name type="scientific">Hyaloscypha bicolor E</name>
    <dbReference type="NCBI Taxonomy" id="1095630"/>
    <lineage>
        <taxon>Eukaryota</taxon>
        <taxon>Fungi</taxon>
        <taxon>Dikarya</taxon>
        <taxon>Ascomycota</taxon>
        <taxon>Pezizomycotina</taxon>
        <taxon>Leotiomycetes</taxon>
        <taxon>Helotiales</taxon>
        <taxon>Hyaloscyphaceae</taxon>
        <taxon>Hyaloscypha</taxon>
        <taxon>Hyaloscypha bicolor</taxon>
    </lineage>
</organism>
<feature type="signal peptide" evidence="1">
    <location>
        <begin position="1"/>
        <end position="19"/>
    </location>
</feature>
<dbReference type="EMBL" id="KZ613786">
    <property type="protein sequence ID" value="PMD61242.1"/>
    <property type="molecule type" value="Genomic_DNA"/>
</dbReference>
<protein>
    <submittedName>
        <fullName evidence="2">Uncharacterized protein</fullName>
    </submittedName>
</protein>
<dbReference type="RefSeq" id="XP_024738146.1">
    <property type="nucleotide sequence ID" value="XM_024886703.1"/>
</dbReference>
<gene>
    <name evidence="2" type="ORF">K444DRAFT_662371</name>
</gene>
<dbReference type="OrthoDB" id="5394791at2759"/>
<keyword evidence="3" id="KW-1185">Reference proteome</keyword>
<sequence>MQFIKFTIFAIHLFTAVSAGVAGTSTSFDLKLKKDADAGGSAESHRGVLVEEAHLEKRSCTNNGCTCAKGSAQGQYCGYCDQVTGKGSATLWGVNSFECNPSGGCCFYGYTSHCDSSSWSTWCPR</sequence>
<proteinExistence type="predicted"/>
<name>A0A2J6TE14_9HELO</name>
<feature type="chain" id="PRO_5014385323" evidence="1">
    <location>
        <begin position="20"/>
        <end position="125"/>
    </location>
</feature>
<dbReference type="GeneID" id="36594780"/>
<evidence type="ECO:0000313" key="3">
    <source>
        <dbReference type="Proteomes" id="UP000235371"/>
    </source>
</evidence>
<keyword evidence="1" id="KW-0732">Signal</keyword>
<evidence type="ECO:0000313" key="2">
    <source>
        <dbReference type="EMBL" id="PMD61242.1"/>
    </source>
</evidence>
<dbReference type="InParanoid" id="A0A2J6TE14"/>
<dbReference type="AlphaFoldDB" id="A0A2J6TE14"/>
<accession>A0A2J6TE14</accession>
<evidence type="ECO:0000256" key="1">
    <source>
        <dbReference type="SAM" id="SignalP"/>
    </source>
</evidence>
<dbReference type="Proteomes" id="UP000235371">
    <property type="component" value="Unassembled WGS sequence"/>
</dbReference>